<evidence type="ECO:0000256" key="4">
    <source>
        <dbReference type="ARBA" id="ARBA00023136"/>
    </source>
</evidence>
<keyword evidence="2 5" id="KW-0812">Transmembrane</keyword>
<protein>
    <submittedName>
        <fullName evidence="6">Tetraspanin family protein</fullName>
    </submittedName>
</protein>
<gene>
    <name evidence="6" type="ORF">DICVIV_12128</name>
</gene>
<evidence type="ECO:0000256" key="5">
    <source>
        <dbReference type="SAM" id="Phobius"/>
    </source>
</evidence>
<dbReference type="PANTHER" id="PTHR19282:SF477">
    <property type="entry name" value="TETRASPANIN"/>
    <property type="match status" value="1"/>
</dbReference>
<dbReference type="Gene3D" id="1.10.1450.10">
    <property type="entry name" value="Tetraspanin"/>
    <property type="match status" value="1"/>
</dbReference>
<feature type="transmembrane region" description="Helical" evidence="5">
    <location>
        <begin position="37"/>
        <end position="61"/>
    </location>
</feature>
<evidence type="ECO:0000256" key="3">
    <source>
        <dbReference type="ARBA" id="ARBA00022989"/>
    </source>
</evidence>
<dbReference type="GO" id="GO:0005886">
    <property type="term" value="C:plasma membrane"/>
    <property type="evidence" value="ECO:0007669"/>
    <property type="project" value="TreeGrafter"/>
</dbReference>
<evidence type="ECO:0000256" key="1">
    <source>
        <dbReference type="ARBA" id="ARBA00004141"/>
    </source>
</evidence>
<evidence type="ECO:0000313" key="6">
    <source>
        <dbReference type="EMBL" id="KJH41899.1"/>
    </source>
</evidence>
<reference evidence="7" key="2">
    <citation type="journal article" date="2016" name="Sci. Rep.">
        <title>Dictyocaulus viviparus genome, variome and transcriptome elucidate lungworm biology and support future intervention.</title>
        <authorList>
            <person name="McNulty S.N."/>
            <person name="Strube C."/>
            <person name="Rosa B.A."/>
            <person name="Martin J.C."/>
            <person name="Tyagi R."/>
            <person name="Choi Y.J."/>
            <person name="Wang Q."/>
            <person name="Hallsworth Pepin K."/>
            <person name="Zhang X."/>
            <person name="Ozersky P."/>
            <person name="Wilson R.K."/>
            <person name="Sternberg P.W."/>
            <person name="Gasser R.B."/>
            <person name="Mitreva M."/>
        </authorList>
    </citation>
    <scope>NUCLEOTIDE SEQUENCE [LARGE SCALE GENOMIC DNA]</scope>
    <source>
        <strain evidence="7">HannoverDv2000</strain>
    </source>
</reference>
<evidence type="ECO:0000313" key="7">
    <source>
        <dbReference type="Proteomes" id="UP000053766"/>
    </source>
</evidence>
<dbReference type="STRING" id="29172.A0A0D8XE18"/>
<accession>A0A0D8XE18</accession>
<evidence type="ECO:0000256" key="2">
    <source>
        <dbReference type="ARBA" id="ARBA00022692"/>
    </source>
</evidence>
<comment type="subcellular location">
    <subcellularLocation>
        <location evidence="1">Membrane</location>
        <topology evidence="1">Multi-pass membrane protein</topology>
    </subcellularLocation>
</comment>
<feature type="transmembrane region" description="Helical" evidence="5">
    <location>
        <begin position="73"/>
        <end position="97"/>
    </location>
</feature>
<dbReference type="SUPFAM" id="SSF48652">
    <property type="entry name" value="Tetraspanin"/>
    <property type="match status" value="1"/>
</dbReference>
<organism evidence="6 7">
    <name type="scientific">Dictyocaulus viviparus</name>
    <name type="common">Bovine lungworm</name>
    <dbReference type="NCBI Taxonomy" id="29172"/>
    <lineage>
        <taxon>Eukaryota</taxon>
        <taxon>Metazoa</taxon>
        <taxon>Ecdysozoa</taxon>
        <taxon>Nematoda</taxon>
        <taxon>Chromadorea</taxon>
        <taxon>Rhabditida</taxon>
        <taxon>Rhabditina</taxon>
        <taxon>Rhabditomorpha</taxon>
        <taxon>Strongyloidea</taxon>
        <taxon>Metastrongylidae</taxon>
        <taxon>Dictyocaulus</taxon>
    </lineage>
</organism>
<keyword evidence="7" id="KW-1185">Reference proteome</keyword>
<keyword evidence="3 5" id="KW-1133">Transmembrane helix</keyword>
<dbReference type="EMBL" id="KN716741">
    <property type="protein sequence ID" value="KJH41899.1"/>
    <property type="molecule type" value="Genomic_DNA"/>
</dbReference>
<dbReference type="Pfam" id="PF00335">
    <property type="entry name" value="Tetraspanin"/>
    <property type="match status" value="1"/>
</dbReference>
<dbReference type="InterPro" id="IPR008952">
    <property type="entry name" value="Tetraspanin_EC2_sf"/>
</dbReference>
<dbReference type="OrthoDB" id="432835at2759"/>
<keyword evidence="4 5" id="KW-0472">Membrane</keyword>
<reference evidence="6 7" key="1">
    <citation type="submission" date="2013-11" db="EMBL/GenBank/DDBJ databases">
        <title>Draft genome of the bovine lungworm Dictyocaulus viviparus.</title>
        <authorList>
            <person name="Mitreva M."/>
        </authorList>
    </citation>
    <scope>NUCLEOTIDE SEQUENCE [LARGE SCALE GENOMIC DNA]</scope>
    <source>
        <strain evidence="6 7">HannoverDv2000</strain>
    </source>
</reference>
<name>A0A0D8XE18_DICVI</name>
<dbReference type="PANTHER" id="PTHR19282">
    <property type="entry name" value="TETRASPANIN"/>
    <property type="match status" value="1"/>
</dbReference>
<dbReference type="Proteomes" id="UP000053766">
    <property type="component" value="Unassembled WGS sequence"/>
</dbReference>
<sequence length="271" mass="30088">MSGTSCETTGVYCLVTGVWLYHERTDSSELTPLPFSALSTAGLCCSTGVAVCIICIVGWISAASYNRRLLLTYIAFVVLLALIQVVTVVLGFCYLVSAAREHVRRDLLNDINRTAVVAGQGAVFDLAASWDKLQKSLQCCGVDGMHDWYFSKRWPGKEFVPDSCCNPIYFSDVDSMKNCGKINNNAIIFKQLSSLALAIPIVRSESFITGSTSKSFRSCREEYHRFLVELSEIEGKYLRLHPMDRVRDAISIQNYLSFHSTTMIQIGENGS</sequence>
<dbReference type="AlphaFoldDB" id="A0A0D8XE18"/>
<proteinExistence type="predicted"/>
<dbReference type="InterPro" id="IPR018499">
    <property type="entry name" value="Tetraspanin/Peripherin"/>
</dbReference>